<organism evidence="2">
    <name type="scientific">Caldisericum exile</name>
    <dbReference type="NCBI Taxonomy" id="693075"/>
    <lineage>
        <taxon>Bacteria</taxon>
        <taxon>Pseudomonadati</taxon>
        <taxon>Caldisericota/Cryosericota group</taxon>
        <taxon>Caldisericota</taxon>
        <taxon>Caldisericia</taxon>
        <taxon>Caldisericales</taxon>
        <taxon>Caldisericaceae</taxon>
        <taxon>Caldisericum</taxon>
    </lineage>
</organism>
<dbReference type="InterPro" id="IPR025497">
    <property type="entry name" value="PatA-like_N"/>
</dbReference>
<reference evidence="2" key="1">
    <citation type="journal article" date="2020" name="mSystems">
        <title>Genome- and Community-Level Interaction Insights into Carbon Utilization and Element Cycling Functions of Hydrothermarchaeota in Hydrothermal Sediment.</title>
        <authorList>
            <person name="Zhou Z."/>
            <person name="Liu Y."/>
            <person name="Xu W."/>
            <person name="Pan J."/>
            <person name="Luo Z.H."/>
            <person name="Li M."/>
        </authorList>
    </citation>
    <scope>NUCLEOTIDE SEQUENCE [LARGE SCALE GENOMIC DNA]</scope>
    <source>
        <strain evidence="2">SpSt-794</strain>
    </source>
</reference>
<feature type="domain" description="PatA-like N-terminal" evidence="1">
    <location>
        <begin position="3"/>
        <end position="107"/>
    </location>
</feature>
<proteinExistence type="predicted"/>
<evidence type="ECO:0000313" key="2">
    <source>
        <dbReference type="EMBL" id="HGW60518.1"/>
    </source>
</evidence>
<sequence length="210" mass="23577">MLEGSLRDFSLDDLLQMIALGGKTGELHLEGITPFGKKKGIIYFENGEVRDAETEESRGEVAIVELLNIKEGSFKFVPNDTMHVKRSITKSVPDLVLLATSKLDEWNRVKVKVGSPDSVFKMVTDDVTEEIHLSQTDWKVLMLLQRGLTVREAALKLNMTVFDVAKIAYGLTALKIIKEVGEKNPETQEVKKKAPPRNFILRLIDRIKGL</sequence>
<dbReference type="PANTHER" id="PTHR36304">
    <property type="entry name" value="DOMAIN GTPASE-ACTIVATING PROTEIN, PUTATIVE-RELATED-RELATED"/>
    <property type="match status" value="1"/>
</dbReference>
<gene>
    <name evidence="2" type="ORF">ENV82_03705</name>
</gene>
<dbReference type="AlphaFoldDB" id="A0A7C4XUK7"/>
<accession>A0A7C4XUK7</accession>
<evidence type="ECO:0000259" key="1">
    <source>
        <dbReference type="Pfam" id="PF14332"/>
    </source>
</evidence>
<protein>
    <submittedName>
        <fullName evidence="2">DUF4388 domain-containing protein</fullName>
    </submittedName>
</protein>
<name>A0A7C4XUK7_9BACT</name>
<dbReference type="PANTHER" id="PTHR36304:SF4">
    <property type="entry name" value="DUF4388 DOMAIN-CONTAINING PROTEIN"/>
    <property type="match status" value="1"/>
</dbReference>
<dbReference type="Pfam" id="PF14332">
    <property type="entry name" value="DUF4388"/>
    <property type="match status" value="1"/>
</dbReference>
<dbReference type="EMBL" id="DTHV01000117">
    <property type="protein sequence ID" value="HGW60518.1"/>
    <property type="molecule type" value="Genomic_DNA"/>
</dbReference>
<comment type="caution">
    <text evidence="2">The sequence shown here is derived from an EMBL/GenBank/DDBJ whole genome shotgun (WGS) entry which is preliminary data.</text>
</comment>